<reference evidence="3 4" key="1">
    <citation type="submission" date="2018-09" db="EMBL/GenBank/DDBJ databases">
        <title>Complete genome sequence of Euzebya sp. DY32-46 isolated from seawater of Pacific Ocean.</title>
        <authorList>
            <person name="Xu L."/>
            <person name="Wu Y.-H."/>
            <person name="Xu X.-W."/>
        </authorList>
    </citation>
    <scope>NUCLEOTIDE SEQUENCE [LARGE SCALE GENOMIC DNA]</scope>
    <source>
        <strain evidence="3 4">DY32-46</strain>
    </source>
</reference>
<keyword evidence="3" id="KW-0808">Transferase</keyword>
<dbReference type="GO" id="GO:0016301">
    <property type="term" value="F:kinase activity"/>
    <property type="evidence" value="ECO:0007669"/>
    <property type="project" value="UniProtKB-KW"/>
</dbReference>
<gene>
    <name evidence="3" type="ORF">DVS28_a1903</name>
</gene>
<dbReference type="InterPro" id="IPR014729">
    <property type="entry name" value="Rossmann-like_a/b/a_fold"/>
</dbReference>
<keyword evidence="3" id="KW-0418">Kinase</keyword>
<dbReference type="Proteomes" id="UP000264006">
    <property type="component" value="Chromosome"/>
</dbReference>
<dbReference type="Gene3D" id="3.40.50.300">
    <property type="entry name" value="P-loop containing nucleotide triphosphate hydrolases"/>
    <property type="match status" value="1"/>
</dbReference>
<dbReference type="PANTHER" id="PTHR37512:SF1">
    <property type="entry name" value="NADR_TTD14 AAA DOMAIN-CONTAINING PROTEIN"/>
    <property type="match status" value="1"/>
</dbReference>
<feature type="domain" description="NadR/Ttd14 AAA" evidence="2">
    <location>
        <begin position="144"/>
        <end position="303"/>
    </location>
</feature>
<dbReference type="AlphaFoldDB" id="A0A346XWJ1"/>
<dbReference type="InterPro" id="IPR004821">
    <property type="entry name" value="Cyt_trans-like"/>
</dbReference>
<evidence type="ECO:0000259" key="2">
    <source>
        <dbReference type="Pfam" id="PF13521"/>
    </source>
</evidence>
<feature type="domain" description="Cytidyltransferase-like" evidence="1">
    <location>
        <begin position="2"/>
        <end position="64"/>
    </location>
</feature>
<dbReference type="InterPro" id="IPR038727">
    <property type="entry name" value="NadR/Ttd14_AAA_dom"/>
</dbReference>
<organism evidence="3 4">
    <name type="scientific">Euzebya pacifica</name>
    <dbReference type="NCBI Taxonomy" id="1608957"/>
    <lineage>
        <taxon>Bacteria</taxon>
        <taxon>Bacillati</taxon>
        <taxon>Actinomycetota</taxon>
        <taxon>Nitriliruptoria</taxon>
        <taxon>Euzebyales</taxon>
    </lineage>
</organism>
<dbReference type="InterPro" id="IPR052735">
    <property type="entry name" value="NAD_biosynth-regulator"/>
</dbReference>
<dbReference type="KEGG" id="euz:DVS28_a1903"/>
<protein>
    <submittedName>
        <fullName evidence="3">Ribosylnicotinamide kinase</fullName>
    </submittedName>
</protein>
<sequence>MAVGKFNPPHLGHVHLLTVGAARVDHLHVLLCDRPDQTLPATDRAAWLADALPDNVTVHVTPDDLPEANEPWAGRALEVLPEPPDVAFTSEPWGPGWAQLMGADHVAVDNDRSTVPASGTALRANLARNFHLLVPAARAALTRRVVCVGAESTGKTTLARGLAERLGTVWVPEHGRWYWEGRRYLVDQSWDTSEFLRIARAQRSLADDLARKAVGGMVVGDTDALVTAVWHRRYLGHDDDVLDRLVETVRPDHYLVCAPDFAWVQDGTRESVAERQAMHADTLDRVQRSGVPFTVLTGGAAERLATAAAVCADAASVPSLT</sequence>
<dbReference type="InterPro" id="IPR027417">
    <property type="entry name" value="P-loop_NTPase"/>
</dbReference>
<accession>A0A346XWJ1</accession>
<evidence type="ECO:0000259" key="1">
    <source>
        <dbReference type="Pfam" id="PF01467"/>
    </source>
</evidence>
<evidence type="ECO:0000313" key="4">
    <source>
        <dbReference type="Proteomes" id="UP000264006"/>
    </source>
</evidence>
<dbReference type="SUPFAM" id="SSF52374">
    <property type="entry name" value="Nucleotidylyl transferase"/>
    <property type="match status" value="1"/>
</dbReference>
<dbReference type="EMBL" id="CP031165">
    <property type="protein sequence ID" value="AXV06588.1"/>
    <property type="molecule type" value="Genomic_DNA"/>
</dbReference>
<keyword evidence="4" id="KW-1185">Reference proteome</keyword>
<dbReference type="Pfam" id="PF01467">
    <property type="entry name" value="CTP_transf_like"/>
    <property type="match status" value="1"/>
</dbReference>
<dbReference type="Gene3D" id="3.40.50.620">
    <property type="entry name" value="HUPs"/>
    <property type="match status" value="1"/>
</dbReference>
<dbReference type="PANTHER" id="PTHR37512">
    <property type="entry name" value="TRIFUNCTIONAL NAD BIOSYNTHESIS/REGULATOR PROTEIN NADR"/>
    <property type="match status" value="1"/>
</dbReference>
<proteinExistence type="predicted"/>
<dbReference type="Pfam" id="PF13521">
    <property type="entry name" value="AAA_28"/>
    <property type="match status" value="1"/>
</dbReference>
<dbReference type="SUPFAM" id="SSF52540">
    <property type="entry name" value="P-loop containing nucleoside triphosphate hydrolases"/>
    <property type="match status" value="1"/>
</dbReference>
<evidence type="ECO:0000313" key="3">
    <source>
        <dbReference type="EMBL" id="AXV06588.1"/>
    </source>
</evidence>
<name>A0A346XWJ1_9ACTN</name>